<evidence type="ECO:0000256" key="2">
    <source>
        <dbReference type="SAM" id="Phobius"/>
    </source>
</evidence>
<evidence type="ECO:0000313" key="4">
    <source>
        <dbReference type="Proteomes" id="UP000472262"/>
    </source>
</evidence>
<feature type="compositionally biased region" description="Polar residues" evidence="1">
    <location>
        <begin position="1"/>
        <end position="13"/>
    </location>
</feature>
<keyword evidence="2" id="KW-0812">Transmembrane</keyword>
<feature type="region of interest" description="Disordered" evidence="1">
    <location>
        <begin position="1"/>
        <end position="26"/>
    </location>
</feature>
<keyword evidence="2" id="KW-0472">Membrane</keyword>
<sequence>MNFTEMETDLQSKTHTHTHRDRQSKTHTHTCSNRRVFVFQFDCCGVGGPIEMFVRDTCPKGSFLQQLSYSSCPNVIKDVFNSNAQLVLGGFLGTAGIMTLALVCSCVLRRHVSVSRASPPAYVLLTSPPSVAKMI</sequence>
<dbReference type="Proteomes" id="UP000472262">
    <property type="component" value="Unassembled WGS sequence"/>
</dbReference>
<feature type="transmembrane region" description="Helical" evidence="2">
    <location>
        <begin position="86"/>
        <end position="108"/>
    </location>
</feature>
<proteinExistence type="predicted"/>
<dbReference type="InParanoid" id="A0A672P0P5"/>
<dbReference type="Gene3D" id="1.10.1450.10">
    <property type="entry name" value="Tetraspanin"/>
    <property type="match status" value="1"/>
</dbReference>
<reference evidence="3" key="2">
    <citation type="submission" date="2025-09" db="UniProtKB">
        <authorList>
            <consortium name="Ensembl"/>
        </authorList>
    </citation>
    <scope>IDENTIFICATION</scope>
</reference>
<reference evidence="3" key="1">
    <citation type="submission" date="2025-08" db="UniProtKB">
        <authorList>
            <consortium name="Ensembl"/>
        </authorList>
    </citation>
    <scope>IDENTIFICATION</scope>
</reference>
<accession>A0A672P0P5</accession>
<dbReference type="Ensembl" id="ENSSGRT00000060633.1">
    <property type="protein sequence ID" value="ENSSGRP00000056798.1"/>
    <property type="gene ID" value="ENSSGRG00000029714.1"/>
</dbReference>
<name>A0A672P0P5_SINGR</name>
<evidence type="ECO:0000313" key="3">
    <source>
        <dbReference type="Ensembl" id="ENSSGRP00000056798.1"/>
    </source>
</evidence>
<evidence type="ECO:0000256" key="1">
    <source>
        <dbReference type="SAM" id="MobiDB-lite"/>
    </source>
</evidence>
<feature type="compositionally biased region" description="Basic residues" evidence="1">
    <location>
        <begin position="14"/>
        <end position="26"/>
    </location>
</feature>
<keyword evidence="4" id="KW-1185">Reference proteome</keyword>
<keyword evidence="2" id="KW-1133">Transmembrane helix</keyword>
<dbReference type="InterPro" id="IPR008952">
    <property type="entry name" value="Tetraspanin_EC2_sf"/>
</dbReference>
<protein>
    <submittedName>
        <fullName evidence="3">Uncharacterized protein</fullName>
    </submittedName>
</protein>
<organism evidence="3 4">
    <name type="scientific">Sinocyclocheilus grahami</name>
    <name type="common">Dianchi golden-line fish</name>
    <name type="synonym">Barbus grahami</name>
    <dbReference type="NCBI Taxonomy" id="75366"/>
    <lineage>
        <taxon>Eukaryota</taxon>
        <taxon>Metazoa</taxon>
        <taxon>Chordata</taxon>
        <taxon>Craniata</taxon>
        <taxon>Vertebrata</taxon>
        <taxon>Euteleostomi</taxon>
        <taxon>Actinopterygii</taxon>
        <taxon>Neopterygii</taxon>
        <taxon>Teleostei</taxon>
        <taxon>Ostariophysi</taxon>
        <taxon>Cypriniformes</taxon>
        <taxon>Cyprinidae</taxon>
        <taxon>Cyprininae</taxon>
        <taxon>Sinocyclocheilus</taxon>
    </lineage>
</organism>
<dbReference type="GO" id="GO:0016020">
    <property type="term" value="C:membrane"/>
    <property type="evidence" value="ECO:0007669"/>
    <property type="project" value="InterPro"/>
</dbReference>
<dbReference type="AlphaFoldDB" id="A0A672P0P5"/>
<dbReference type="SUPFAM" id="SSF48652">
    <property type="entry name" value="Tetraspanin"/>
    <property type="match status" value="1"/>
</dbReference>